<gene>
    <name evidence="6" type="ORF">SpAn4DRAFT_1239</name>
</gene>
<dbReference type="Pfam" id="PF00664">
    <property type="entry name" value="ABC_membrane"/>
    <property type="match status" value="1"/>
</dbReference>
<dbReference type="InterPro" id="IPR036640">
    <property type="entry name" value="ABC1_TM_sf"/>
</dbReference>
<feature type="domain" description="ABC transmembrane type-1" evidence="5">
    <location>
        <begin position="122"/>
        <end position="208"/>
    </location>
</feature>
<keyword evidence="7" id="KW-1185">Reference proteome</keyword>
<accession>A0A0U1KS58</accession>
<dbReference type="Gene3D" id="1.20.1560.10">
    <property type="entry name" value="ABC transporter type 1, transmembrane domain"/>
    <property type="match status" value="1"/>
</dbReference>
<proteinExistence type="predicted"/>
<dbReference type="PROSITE" id="PS50929">
    <property type="entry name" value="ABC_TM1F"/>
    <property type="match status" value="1"/>
</dbReference>
<sequence>MTEDIGYKFTDFLRLQMFEKITRISPITINEFNLGDLVDRFTRSFEDAKYFGEYGVWWSYAYRYLGCYASFKLEINGNFINCDIGFDYCFKDSAGKTPARIEAANSTINQSGYLLYQVISWMKTVQVYGQEQRERDYLNQWIKDHRKSRHHIGAIWCLNLSSRFEQSLCVGLVLTFVAWQVFNDQLSIGSLVMFNVYTSQLYTNMQIF</sequence>
<evidence type="ECO:0000256" key="1">
    <source>
        <dbReference type="ARBA" id="ARBA00004651"/>
    </source>
</evidence>
<organism evidence="6 7">
    <name type="scientific">Sporomusa ovata</name>
    <dbReference type="NCBI Taxonomy" id="2378"/>
    <lineage>
        <taxon>Bacteria</taxon>
        <taxon>Bacillati</taxon>
        <taxon>Bacillota</taxon>
        <taxon>Negativicutes</taxon>
        <taxon>Selenomonadales</taxon>
        <taxon>Sporomusaceae</taxon>
        <taxon>Sporomusa</taxon>
    </lineage>
</organism>
<comment type="subcellular location">
    <subcellularLocation>
        <location evidence="1">Cell membrane</location>
        <topology evidence="1">Multi-pass membrane protein</topology>
    </subcellularLocation>
</comment>
<evidence type="ECO:0000313" key="7">
    <source>
        <dbReference type="Proteomes" id="UP000049855"/>
    </source>
</evidence>
<evidence type="ECO:0000256" key="3">
    <source>
        <dbReference type="ARBA" id="ARBA00022989"/>
    </source>
</evidence>
<keyword evidence="4" id="KW-0472">Membrane</keyword>
<dbReference type="InterPro" id="IPR011527">
    <property type="entry name" value="ABC1_TM_dom"/>
</dbReference>
<evidence type="ECO:0000256" key="4">
    <source>
        <dbReference type="ARBA" id="ARBA00023136"/>
    </source>
</evidence>
<keyword evidence="3" id="KW-1133">Transmembrane helix</keyword>
<dbReference type="GO" id="GO:0005886">
    <property type="term" value="C:plasma membrane"/>
    <property type="evidence" value="ECO:0007669"/>
    <property type="project" value="UniProtKB-SubCell"/>
</dbReference>
<evidence type="ECO:0000259" key="5">
    <source>
        <dbReference type="PROSITE" id="PS50929"/>
    </source>
</evidence>
<name>A0A0U1KS58_9FIRM</name>
<dbReference type="GO" id="GO:0140359">
    <property type="term" value="F:ABC-type transporter activity"/>
    <property type="evidence" value="ECO:0007669"/>
    <property type="project" value="InterPro"/>
</dbReference>
<evidence type="ECO:0000256" key="2">
    <source>
        <dbReference type="ARBA" id="ARBA00022692"/>
    </source>
</evidence>
<dbReference type="RefSeq" id="WP_028971878.1">
    <property type="nucleotide sequence ID" value="NZ_CTRP01000003.1"/>
</dbReference>
<protein>
    <recommendedName>
        <fullName evidence="5">ABC transmembrane type-1 domain-containing protein</fullName>
    </recommendedName>
</protein>
<dbReference type="AlphaFoldDB" id="A0A0U1KS58"/>
<dbReference type="Proteomes" id="UP000049855">
    <property type="component" value="Unassembled WGS sequence"/>
</dbReference>
<dbReference type="GO" id="GO:0005524">
    <property type="term" value="F:ATP binding"/>
    <property type="evidence" value="ECO:0007669"/>
    <property type="project" value="InterPro"/>
</dbReference>
<dbReference type="SUPFAM" id="SSF90123">
    <property type="entry name" value="ABC transporter transmembrane region"/>
    <property type="match status" value="1"/>
</dbReference>
<evidence type="ECO:0000313" key="6">
    <source>
        <dbReference type="EMBL" id="CQR70270.1"/>
    </source>
</evidence>
<reference evidence="7" key="1">
    <citation type="submission" date="2015-03" db="EMBL/GenBank/DDBJ databases">
        <authorList>
            <person name="Nijsse Bart"/>
        </authorList>
    </citation>
    <scope>NUCLEOTIDE SEQUENCE [LARGE SCALE GENOMIC DNA]</scope>
</reference>
<keyword evidence="2" id="KW-0812">Transmembrane</keyword>
<dbReference type="EMBL" id="CTRP01000003">
    <property type="protein sequence ID" value="CQR70270.1"/>
    <property type="molecule type" value="Genomic_DNA"/>
</dbReference>